<evidence type="ECO:0000313" key="2">
    <source>
        <dbReference type="Proteomes" id="UP000319829"/>
    </source>
</evidence>
<dbReference type="InterPro" id="IPR036005">
    <property type="entry name" value="Creatinase/aminopeptidase-like"/>
</dbReference>
<name>A0A538SVN7_UNCEI</name>
<comment type="caution">
    <text evidence="1">The sequence shown here is derived from an EMBL/GenBank/DDBJ whole genome shotgun (WGS) entry which is preliminary data.</text>
</comment>
<dbReference type="EMBL" id="VBOU01000028">
    <property type="protein sequence ID" value="TMQ55405.1"/>
    <property type="molecule type" value="Genomic_DNA"/>
</dbReference>
<dbReference type="SUPFAM" id="SSF55920">
    <property type="entry name" value="Creatinase/aminopeptidase"/>
    <property type="match status" value="1"/>
</dbReference>
<accession>A0A538SVN7</accession>
<dbReference type="PANTHER" id="PTHR43330:SF27">
    <property type="entry name" value="METHIONINE AMINOPEPTIDASE"/>
    <property type="match status" value="1"/>
</dbReference>
<dbReference type="GO" id="GO:0005829">
    <property type="term" value="C:cytosol"/>
    <property type="evidence" value="ECO:0007669"/>
    <property type="project" value="TreeGrafter"/>
</dbReference>
<protein>
    <submittedName>
        <fullName evidence="1">Type I methionyl aminopeptidase</fullName>
    </submittedName>
</protein>
<dbReference type="AlphaFoldDB" id="A0A538SVN7"/>
<sequence>AIEPMVNAGTAEVITMPDQWTVVTADRNLSAHFEHTVAIGADGPVILSKVEAD</sequence>
<dbReference type="Gene3D" id="3.90.230.10">
    <property type="entry name" value="Creatinase/methionine aminopeptidase superfamily"/>
    <property type="match status" value="1"/>
</dbReference>
<keyword evidence="1" id="KW-0645">Protease</keyword>
<feature type="non-terminal residue" evidence="1">
    <location>
        <position position="1"/>
    </location>
</feature>
<dbReference type="GO" id="GO:0070006">
    <property type="term" value="F:metalloaminopeptidase activity"/>
    <property type="evidence" value="ECO:0007669"/>
    <property type="project" value="TreeGrafter"/>
</dbReference>
<dbReference type="PANTHER" id="PTHR43330">
    <property type="entry name" value="METHIONINE AMINOPEPTIDASE"/>
    <property type="match status" value="1"/>
</dbReference>
<organism evidence="1 2">
    <name type="scientific">Eiseniibacteriota bacterium</name>
    <dbReference type="NCBI Taxonomy" id="2212470"/>
    <lineage>
        <taxon>Bacteria</taxon>
        <taxon>Candidatus Eiseniibacteriota</taxon>
    </lineage>
</organism>
<evidence type="ECO:0000313" key="1">
    <source>
        <dbReference type="EMBL" id="TMQ55405.1"/>
    </source>
</evidence>
<keyword evidence="1" id="KW-0031">Aminopeptidase</keyword>
<keyword evidence="1" id="KW-0378">Hydrolase</keyword>
<gene>
    <name evidence="1" type="ORF">E6K74_03340</name>
</gene>
<proteinExistence type="predicted"/>
<reference evidence="1 2" key="1">
    <citation type="journal article" date="2019" name="Nat. Microbiol.">
        <title>Mediterranean grassland soil C-N compound turnover is dependent on rainfall and depth, and is mediated by genomically divergent microorganisms.</title>
        <authorList>
            <person name="Diamond S."/>
            <person name="Andeer P.F."/>
            <person name="Li Z."/>
            <person name="Crits-Christoph A."/>
            <person name="Burstein D."/>
            <person name="Anantharaman K."/>
            <person name="Lane K.R."/>
            <person name="Thomas B.C."/>
            <person name="Pan C."/>
            <person name="Northen T.R."/>
            <person name="Banfield J.F."/>
        </authorList>
    </citation>
    <scope>NUCLEOTIDE SEQUENCE [LARGE SCALE GENOMIC DNA]</scope>
    <source>
        <strain evidence="1">WS_4</strain>
    </source>
</reference>
<dbReference type="Proteomes" id="UP000319829">
    <property type="component" value="Unassembled WGS sequence"/>
</dbReference>